<name>A0A0B7H859_9FLAO</name>
<feature type="signal peptide" evidence="1">
    <location>
        <begin position="1"/>
        <end position="23"/>
    </location>
</feature>
<evidence type="ECO:0000313" key="3">
    <source>
        <dbReference type="Proteomes" id="UP000038055"/>
    </source>
</evidence>
<keyword evidence="1" id="KW-0732">Signal</keyword>
<dbReference type="RefSeq" id="WP_041991330.1">
    <property type="nucleotide sequence ID" value="NZ_CDOD01000012.1"/>
</dbReference>
<evidence type="ECO:0000313" key="2">
    <source>
        <dbReference type="EMBL" id="CEN34122.1"/>
    </source>
</evidence>
<sequence>MKNILKLALVAVALLVASCGKNSDDNQTENARIVGTWKCVKREDVKDGKRINPREIKDDGCTKYVFTDKVLTHFYPREEDNKCITEEKPYRIENGRIYYKEYNDEEGKYIDNSFGFKFVDDNTFEEFEDTSDGTRGVIDTYKRVK</sequence>
<dbReference type="Proteomes" id="UP000038055">
    <property type="component" value="Unassembled WGS sequence"/>
</dbReference>
<organism evidence="2 3">
    <name type="scientific">Capnocytophaga cynodegmi</name>
    <dbReference type="NCBI Taxonomy" id="28189"/>
    <lineage>
        <taxon>Bacteria</taxon>
        <taxon>Pseudomonadati</taxon>
        <taxon>Bacteroidota</taxon>
        <taxon>Flavobacteriia</taxon>
        <taxon>Flavobacteriales</taxon>
        <taxon>Flavobacteriaceae</taxon>
        <taxon>Capnocytophaga</taxon>
    </lineage>
</organism>
<reference evidence="3" key="1">
    <citation type="submission" date="2015-01" db="EMBL/GenBank/DDBJ databases">
        <authorList>
            <person name="MANFREDI Pablo"/>
        </authorList>
    </citation>
    <scope>NUCLEOTIDE SEQUENCE [LARGE SCALE GENOMIC DNA]</scope>
    <source>
        <strain evidence="3">Ccyn2B</strain>
    </source>
</reference>
<feature type="chain" id="PRO_5002115850" description="Lipocalin-like domain-containing protein" evidence="1">
    <location>
        <begin position="24"/>
        <end position="145"/>
    </location>
</feature>
<protein>
    <recommendedName>
        <fullName evidence="4">Lipocalin-like domain-containing protein</fullName>
    </recommendedName>
</protein>
<proteinExistence type="predicted"/>
<dbReference type="EMBL" id="CDOD01000012">
    <property type="protein sequence ID" value="CEN34122.1"/>
    <property type="molecule type" value="Genomic_DNA"/>
</dbReference>
<dbReference type="AlphaFoldDB" id="A0A0B7H859"/>
<evidence type="ECO:0008006" key="4">
    <source>
        <dbReference type="Google" id="ProtNLM"/>
    </source>
</evidence>
<accession>A0A0B7H859</accession>
<dbReference type="PROSITE" id="PS51257">
    <property type="entry name" value="PROKAR_LIPOPROTEIN"/>
    <property type="match status" value="1"/>
</dbReference>
<dbReference type="Gene3D" id="2.40.128.490">
    <property type="entry name" value="Uncharacterised protein PF14869, DUF4488"/>
    <property type="match status" value="1"/>
</dbReference>
<keyword evidence="3" id="KW-1185">Reference proteome</keyword>
<gene>
    <name evidence="2" type="ORF">CCYN2B_20002</name>
</gene>
<evidence type="ECO:0000256" key="1">
    <source>
        <dbReference type="SAM" id="SignalP"/>
    </source>
</evidence>